<dbReference type="EMBL" id="CP071793">
    <property type="protein sequence ID" value="QTD49346.1"/>
    <property type="molecule type" value="Genomic_DNA"/>
</dbReference>
<dbReference type="Gene3D" id="2.40.50.230">
    <property type="entry name" value="Gp5 N-terminal domain"/>
    <property type="match status" value="1"/>
</dbReference>
<dbReference type="SUPFAM" id="SSF69349">
    <property type="entry name" value="Phage fibre proteins"/>
    <property type="match status" value="1"/>
</dbReference>
<accession>A0A8A4THE1</accession>
<reference evidence="6" key="1">
    <citation type="submission" date="2021-03" db="EMBL/GenBank/DDBJ databases">
        <title>Acanthopleuribacteraceae sp. M133.</title>
        <authorList>
            <person name="Wang G."/>
        </authorList>
    </citation>
    <scope>NUCLEOTIDE SEQUENCE</scope>
    <source>
        <strain evidence="6">M133</strain>
    </source>
</reference>
<dbReference type="InterPro" id="IPR017847">
    <property type="entry name" value="T6SS_RhsGE_Vgr_subset"/>
</dbReference>
<keyword evidence="7" id="KW-1185">Reference proteome</keyword>
<comment type="subcellular location">
    <subcellularLocation>
        <location evidence="1">Secreted</location>
    </subcellularLocation>
</comment>
<evidence type="ECO:0000313" key="6">
    <source>
        <dbReference type="EMBL" id="QTD49346.1"/>
    </source>
</evidence>
<evidence type="ECO:0000259" key="4">
    <source>
        <dbReference type="Pfam" id="PF04717"/>
    </source>
</evidence>
<dbReference type="Pfam" id="PF04717">
    <property type="entry name" value="Phage_base_V"/>
    <property type="match status" value="1"/>
</dbReference>
<dbReference type="KEGG" id="scor:J3U87_27490"/>
<evidence type="ECO:0000259" key="5">
    <source>
        <dbReference type="Pfam" id="PF22178"/>
    </source>
</evidence>
<name>A0A8A4THE1_SULCO</name>
<proteinExistence type="inferred from homology"/>
<sequence>MTALQHNVSDVYWKSPGNDIEILTLSVQEEISELYQIQTQIVSDNPGLAFSDMLYSEAKIELMCGDELTDTRYFGGIITRFGQARTRFGQHDPSDKKTYVYHVEIHPKLWLLTRQTRSRVYQQVSAEDITKEILGEFGIANRWTLGASPSIRDYCVQYQETDFAFISRLLEEEGICFFFDQERGEVLFTNKMSGHPGCKPTAQARYDEDTSPHMKFGKDECITDFTYEQTVSTGCFEVQHYNYETAQLDLKVKQKDKRKPLYTNLEHYDHTRNYRDSGEGKTYATLAKEESAATARRAHGSANCRSFAAGHTITITDHFHDDFNAKWLLTSCSISLEQGQYACAFTAMPCDIPFRPPRKTPWPRVYGTQTAVVTGPSGSKVYLDQLGRCKLQFHWDREGQKNDRSSMWVRVSNGYAGPDYGIQWIPRVGHEVIVTFLEGNPDLPLVTGRVYHDANPPPLGPSNKWQNIIKTIKDNHIMFDDKDGAELIDVRAHRDMNTLVEANDTQTVGDNRTISVGKNHKETIGKDMIITVEGNLQEKVVKDYQETVTENYKISVGKKMETTVGSDYNLNVGKNQTVVIQKDANLEVKKNLTATIEKDISISGKKNYTMDIKDKAVVSVGKDITVTGKKKATIDIADQLTVKVGSAKMVMKKNGDIQITGKKITVKGSGDVVIKGSKIGMN</sequence>
<comment type="similarity">
    <text evidence="2">Belongs to the VgrG protein family.</text>
</comment>
<dbReference type="Pfam" id="PF22178">
    <property type="entry name" value="Gp5_trimer_C"/>
    <property type="match status" value="1"/>
</dbReference>
<dbReference type="NCBIfam" id="TIGR03361">
    <property type="entry name" value="VI_Rhs_Vgr"/>
    <property type="match status" value="1"/>
</dbReference>
<feature type="domain" description="Gp5/Type VI secretion system Vgr C-terminal trimerisation" evidence="5">
    <location>
        <begin position="475"/>
        <end position="572"/>
    </location>
</feature>
<dbReference type="InterPro" id="IPR037026">
    <property type="entry name" value="Vgr_OB-fold_dom_sf"/>
</dbReference>
<feature type="domain" description="Gp5/Type VI secretion system Vgr protein OB-fold" evidence="4">
    <location>
        <begin position="384"/>
        <end position="451"/>
    </location>
</feature>
<dbReference type="SUPFAM" id="SSF69255">
    <property type="entry name" value="gp5 N-terminal domain-like"/>
    <property type="match status" value="1"/>
</dbReference>
<dbReference type="InterPro" id="IPR006533">
    <property type="entry name" value="T6SS_Vgr_RhsGE"/>
</dbReference>
<dbReference type="NCBIfam" id="TIGR01646">
    <property type="entry name" value="vgr_GE"/>
    <property type="match status" value="1"/>
</dbReference>
<dbReference type="GO" id="GO:0005576">
    <property type="term" value="C:extracellular region"/>
    <property type="evidence" value="ECO:0007669"/>
    <property type="project" value="UniProtKB-SubCell"/>
</dbReference>
<protein>
    <submittedName>
        <fullName evidence="6">Type VI secretion system tip protein VgrG</fullName>
    </submittedName>
</protein>
<evidence type="ECO:0000256" key="2">
    <source>
        <dbReference type="ARBA" id="ARBA00005558"/>
    </source>
</evidence>
<evidence type="ECO:0000313" key="7">
    <source>
        <dbReference type="Proteomes" id="UP000663929"/>
    </source>
</evidence>
<evidence type="ECO:0000256" key="3">
    <source>
        <dbReference type="ARBA" id="ARBA00022525"/>
    </source>
</evidence>
<dbReference type="Pfam" id="PF05954">
    <property type="entry name" value="Phage_GPD"/>
    <property type="match status" value="1"/>
</dbReference>
<keyword evidence="3" id="KW-0964">Secreted</keyword>
<dbReference type="Gene3D" id="3.55.50.10">
    <property type="entry name" value="Baseplate protein-like domains"/>
    <property type="match status" value="1"/>
</dbReference>
<dbReference type="Gene3D" id="4.10.220.110">
    <property type="match status" value="1"/>
</dbReference>
<gene>
    <name evidence="6" type="primary">tssI</name>
    <name evidence="6" type="ORF">J3U87_27490</name>
</gene>
<dbReference type="InterPro" id="IPR050708">
    <property type="entry name" value="T6SS_VgrG/RHS"/>
</dbReference>
<dbReference type="InterPro" id="IPR006531">
    <property type="entry name" value="Gp5/Vgr_OB"/>
</dbReference>
<dbReference type="PANTHER" id="PTHR32305">
    <property type="match status" value="1"/>
</dbReference>
<dbReference type="RefSeq" id="WP_237378981.1">
    <property type="nucleotide sequence ID" value="NZ_CP071793.1"/>
</dbReference>
<dbReference type="SUPFAM" id="SSF69279">
    <property type="entry name" value="Phage tail proteins"/>
    <property type="match status" value="2"/>
</dbReference>
<dbReference type="Gene3D" id="2.30.110.50">
    <property type="match status" value="1"/>
</dbReference>
<dbReference type="Proteomes" id="UP000663929">
    <property type="component" value="Chromosome"/>
</dbReference>
<dbReference type="PANTHER" id="PTHR32305:SF15">
    <property type="entry name" value="PROTEIN RHSA-RELATED"/>
    <property type="match status" value="1"/>
</dbReference>
<organism evidence="6 7">
    <name type="scientific">Sulfidibacter corallicola</name>
    <dbReference type="NCBI Taxonomy" id="2818388"/>
    <lineage>
        <taxon>Bacteria</taxon>
        <taxon>Pseudomonadati</taxon>
        <taxon>Acidobacteriota</taxon>
        <taxon>Holophagae</taxon>
        <taxon>Acanthopleuribacterales</taxon>
        <taxon>Acanthopleuribacteraceae</taxon>
        <taxon>Sulfidibacter</taxon>
    </lineage>
</organism>
<evidence type="ECO:0000256" key="1">
    <source>
        <dbReference type="ARBA" id="ARBA00004613"/>
    </source>
</evidence>
<dbReference type="InterPro" id="IPR054030">
    <property type="entry name" value="Gp5_Vgr_C"/>
</dbReference>
<dbReference type="AlphaFoldDB" id="A0A8A4THE1"/>